<dbReference type="VEuPathDB" id="CryptoDB:Cvel_9913"/>
<feature type="region of interest" description="Disordered" evidence="1">
    <location>
        <begin position="34"/>
        <end position="116"/>
    </location>
</feature>
<organism evidence="2">
    <name type="scientific">Chromera velia CCMP2878</name>
    <dbReference type="NCBI Taxonomy" id="1169474"/>
    <lineage>
        <taxon>Eukaryota</taxon>
        <taxon>Sar</taxon>
        <taxon>Alveolata</taxon>
        <taxon>Colpodellida</taxon>
        <taxon>Chromeraceae</taxon>
        <taxon>Chromera</taxon>
    </lineage>
</organism>
<gene>
    <name evidence="2" type="ORF">Cvel_9913</name>
</gene>
<name>A0A0G4I0H4_9ALVE</name>
<sequence>MRSKCKDCKGISFYEHGPEKHKYEEYGGFSTKLPEIRASAEAEGKGPDGRGSGTAERKEEGLGRASQAEAEALQEESIFSIPDGLNTAGEVIQPVAESNPPSSYPLPQEATGGSNR</sequence>
<evidence type="ECO:0000313" key="2">
    <source>
        <dbReference type="EMBL" id="CEM50298.1"/>
    </source>
</evidence>
<proteinExistence type="predicted"/>
<evidence type="ECO:0000256" key="1">
    <source>
        <dbReference type="SAM" id="MobiDB-lite"/>
    </source>
</evidence>
<reference evidence="2" key="1">
    <citation type="submission" date="2014-11" db="EMBL/GenBank/DDBJ databases">
        <authorList>
            <person name="Otto D Thomas"/>
            <person name="Naeem Raeece"/>
        </authorList>
    </citation>
    <scope>NUCLEOTIDE SEQUENCE</scope>
</reference>
<dbReference type="EMBL" id="CDMZ01004622">
    <property type="protein sequence ID" value="CEM50298.1"/>
    <property type="molecule type" value="Genomic_DNA"/>
</dbReference>
<protein>
    <submittedName>
        <fullName evidence="2">Uncharacterized protein</fullName>
    </submittedName>
</protein>
<feature type="compositionally biased region" description="Basic and acidic residues" evidence="1">
    <location>
        <begin position="34"/>
        <end position="48"/>
    </location>
</feature>
<feature type="compositionally biased region" description="Low complexity" evidence="1">
    <location>
        <begin position="65"/>
        <end position="77"/>
    </location>
</feature>
<accession>A0A0G4I0H4</accession>
<dbReference type="AlphaFoldDB" id="A0A0G4I0H4"/>